<reference evidence="2 3" key="1">
    <citation type="submission" date="2016-09" db="EMBL/GenBank/DDBJ databases">
        <title>Genomic analysis reveals versatility of anaerobic energy metabolism of Geosporobacter ferrireducens IRF9 of phylum Firmicutes.</title>
        <authorList>
            <person name="Kim S.-J."/>
        </authorList>
    </citation>
    <scope>NUCLEOTIDE SEQUENCE [LARGE SCALE GENOMIC DNA]</scope>
    <source>
        <strain evidence="2 3">IRF9</strain>
    </source>
</reference>
<evidence type="ECO:0000259" key="1">
    <source>
        <dbReference type="PROSITE" id="PS51186"/>
    </source>
</evidence>
<dbReference type="RefSeq" id="WP_069981598.1">
    <property type="nucleotide sequence ID" value="NZ_CP017269.1"/>
</dbReference>
<name>A0A1D8GQZ7_9FIRM</name>
<dbReference type="Proteomes" id="UP000095743">
    <property type="component" value="Chromosome"/>
</dbReference>
<proteinExistence type="predicted"/>
<evidence type="ECO:0000313" key="2">
    <source>
        <dbReference type="EMBL" id="AOT73293.1"/>
    </source>
</evidence>
<dbReference type="STRING" id="1424294.Gferi_24665"/>
<dbReference type="Gene3D" id="3.40.630.30">
    <property type="match status" value="1"/>
</dbReference>
<dbReference type="Pfam" id="PF00583">
    <property type="entry name" value="Acetyltransf_1"/>
    <property type="match status" value="1"/>
</dbReference>
<dbReference type="EMBL" id="CP017269">
    <property type="protein sequence ID" value="AOT73293.1"/>
    <property type="molecule type" value="Genomic_DNA"/>
</dbReference>
<sequence>MYTLRKYREEDWEVILNIFLRAKPDEMRGSCGIEDIVPLDKDENLLRSFWNSTIIIAEHEGKVVGYVGYESNSLISFLFVDPSYYQKGIGTELLTRILSEVGEKAWLLVAKNNIAATKLYFEHGFRTVEEFIGKYNGIDVSVLRLALTPELQSWRCR</sequence>
<keyword evidence="2" id="KW-0808">Transferase</keyword>
<protein>
    <submittedName>
        <fullName evidence="2">GNAT family N-acetyltransferase</fullName>
    </submittedName>
</protein>
<dbReference type="SUPFAM" id="SSF55729">
    <property type="entry name" value="Acyl-CoA N-acyltransferases (Nat)"/>
    <property type="match status" value="1"/>
</dbReference>
<evidence type="ECO:0000313" key="3">
    <source>
        <dbReference type="Proteomes" id="UP000095743"/>
    </source>
</evidence>
<dbReference type="InterPro" id="IPR016181">
    <property type="entry name" value="Acyl_CoA_acyltransferase"/>
</dbReference>
<feature type="domain" description="N-acetyltransferase" evidence="1">
    <location>
        <begin position="2"/>
        <end position="150"/>
    </location>
</feature>
<dbReference type="GO" id="GO:0016747">
    <property type="term" value="F:acyltransferase activity, transferring groups other than amino-acyl groups"/>
    <property type="evidence" value="ECO:0007669"/>
    <property type="project" value="InterPro"/>
</dbReference>
<dbReference type="AlphaFoldDB" id="A0A1D8GQZ7"/>
<dbReference type="PROSITE" id="PS51186">
    <property type="entry name" value="GNAT"/>
    <property type="match status" value="1"/>
</dbReference>
<dbReference type="InterPro" id="IPR000182">
    <property type="entry name" value="GNAT_dom"/>
</dbReference>
<accession>A0A1D8GQZ7</accession>
<organism evidence="2 3">
    <name type="scientific">Geosporobacter ferrireducens</name>
    <dbReference type="NCBI Taxonomy" id="1424294"/>
    <lineage>
        <taxon>Bacteria</taxon>
        <taxon>Bacillati</taxon>
        <taxon>Bacillota</taxon>
        <taxon>Clostridia</taxon>
        <taxon>Peptostreptococcales</taxon>
        <taxon>Thermotaleaceae</taxon>
        <taxon>Geosporobacter</taxon>
    </lineage>
</organism>
<dbReference type="CDD" id="cd04301">
    <property type="entry name" value="NAT_SF"/>
    <property type="match status" value="1"/>
</dbReference>
<keyword evidence="3" id="KW-1185">Reference proteome</keyword>
<dbReference type="OrthoDB" id="1821130at2"/>
<dbReference type="KEGG" id="gfe:Gferi_24665"/>
<gene>
    <name evidence="2" type="ORF">Gferi_24665</name>
</gene>